<dbReference type="Gene3D" id="1.25.10.10">
    <property type="entry name" value="Leucine-rich Repeat Variant"/>
    <property type="match status" value="2"/>
</dbReference>
<dbReference type="InterPro" id="IPR021133">
    <property type="entry name" value="HEAT_type_2"/>
</dbReference>
<protein>
    <submittedName>
        <fullName evidence="1">HEAT repeat protein</fullName>
    </submittedName>
</protein>
<dbReference type="EMBL" id="JACHMO010000001">
    <property type="protein sequence ID" value="MBB5800644.1"/>
    <property type="molecule type" value="Genomic_DNA"/>
</dbReference>
<evidence type="ECO:0000313" key="1">
    <source>
        <dbReference type="EMBL" id="MBB5800644.1"/>
    </source>
</evidence>
<dbReference type="SUPFAM" id="SSF48371">
    <property type="entry name" value="ARM repeat"/>
    <property type="match status" value="1"/>
</dbReference>
<dbReference type="InterPro" id="IPR016024">
    <property type="entry name" value="ARM-type_fold"/>
</dbReference>
<comment type="caution">
    <text evidence="1">The sequence shown here is derived from an EMBL/GenBank/DDBJ whole genome shotgun (WGS) entry which is preliminary data.</text>
</comment>
<evidence type="ECO:0000313" key="2">
    <source>
        <dbReference type="Proteomes" id="UP000552097"/>
    </source>
</evidence>
<accession>A0A7W9HE72</accession>
<dbReference type="RefSeq" id="WP_184915421.1">
    <property type="nucleotide sequence ID" value="NZ_JACHMO010000001.1"/>
</dbReference>
<gene>
    <name evidence="1" type="ORF">F4560_000412</name>
</gene>
<dbReference type="InterPro" id="IPR011989">
    <property type="entry name" value="ARM-like"/>
</dbReference>
<keyword evidence="2" id="KW-1185">Reference proteome</keyword>
<reference evidence="1 2" key="1">
    <citation type="submission" date="2020-08" db="EMBL/GenBank/DDBJ databases">
        <title>Sequencing the genomes of 1000 actinobacteria strains.</title>
        <authorList>
            <person name="Klenk H.-P."/>
        </authorList>
    </citation>
    <scope>NUCLEOTIDE SEQUENCE [LARGE SCALE GENOMIC DNA]</scope>
    <source>
        <strain evidence="1 2">DSM 45486</strain>
    </source>
</reference>
<name>A0A7W9HE72_9PSEU</name>
<sequence>MWDQLEHAYGPATDVPDLLAQVRDPVLAPAAIGELNANVYHDGDAVHSAAPALLPALLDLAEDPTVTVRPAIVETVGDLAHAARTAEPADVDEAWPDAWTAAVPRLLGLLADPDVEVRRVVTFPLAQAIGHHVWPSLRDRLAVEPDQAARLGLVVATGHHADPAALDWLTGLLADPAVRLAAAVGLRRLGVTTDVRSLLDGFTDVEVWADTWCVGSPRPSAVVWWLNRELGDDRATRRALVARLLEHPNADIRAGALWSSAQLLDDELLPLIADRLPDDEPENRRLAAHLLASARAPFADDLALAARDVYLPAADAALSALALLGDERAVEPLRQRLSGPRLGLPVRPQRRPWSPTPLEDVLIAMRDHADALLPAVRARLDNASTDQAEGAAFRRVIQAWQAQPGK</sequence>
<organism evidence="1 2">
    <name type="scientific">Saccharothrix ecbatanensis</name>
    <dbReference type="NCBI Taxonomy" id="1105145"/>
    <lineage>
        <taxon>Bacteria</taxon>
        <taxon>Bacillati</taxon>
        <taxon>Actinomycetota</taxon>
        <taxon>Actinomycetes</taxon>
        <taxon>Pseudonocardiales</taxon>
        <taxon>Pseudonocardiaceae</taxon>
        <taxon>Saccharothrix</taxon>
    </lineage>
</organism>
<dbReference type="PROSITE" id="PS50077">
    <property type="entry name" value="HEAT_REPEAT"/>
    <property type="match status" value="1"/>
</dbReference>
<dbReference type="AlphaFoldDB" id="A0A7W9HE72"/>
<dbReference type="Proteomes" id="UP000552097">
    <property type="component" value="Unassembled WGS sequence"/>
</dbReference>
<proteinExistence type="predicted"/>